<comment type="caution">
    <text evidence="5">The sequence shown here is derived from an EMBL/GenBank/DDBJ whole genome shotgun (WGS) entry which is preliminary data.</text>
</comment>
<proteinExistence type="inferred from homology"/>
<accession>A0ABR0M8Q3</accession>
<feature type="compositionally biased region" description="Basic and acidic residues" evidence="2">
    <location>
        <begin position="222"/>
        <end position="231"/>
    </location>
</feature>
<evidence type="ECO:0008006" key="7">
    <source>
        <dbReference type="Google" id="ProtNLM"/>
    </source>
</evidence>
<dbReference type="Proteomes" id="UP001357485">
    <property type="component" value="Unassembled WGS sequence"/>
</dbReference>
<feature type="region of interest" description="Disordered" evidence="2">
    <location>
        <begin position="167"/>
        <end position="259"/>
    </location>
</feature>
<evidence type="ECO:0000259" key="3">
    <source>
        <dbReference type="Pfam" id="PF08620"/>
    </source>
</evidence>
<feature type="domain" description="RPAP1 C-terminal" evidence="3">
    <location>
        <begin position="306"/>
        <end position="373"/>
    </location>
</feature>
<feature type="compositionally biased region" description="Polar residues" evidence="2">
    <location>
        <begin position="167"/>
        <end position="187"/>
    </location>
</feature>
<dbReference type="Pfam" id="PF08620">
    <property type="entry name" value="RPAP1_C"/>
    <property type="match status" value="1"/>
</dbReference>
<comment type="similarity">
    <text evidence="1">Belongs to the RPAP1 family.</text>
</comment>
<feature type="compositionally biased region" description="Low complexity" evidence="2">
    <location>
        <begin position="204"/>
        <end position="213"/>
    </location>
</feature>
<dbReference type="EMBL" id="JAVRRA010000059">
    <property type="protein sequence ID" value="KAK5294442.1"/>
    <property type="molecule type" value="Genomic_DNA"/>
</dbReference>
<reference evidence="5 6" key="1">
    <citation type="submission" date="2023-08" db="EMBL/GenBank/DDBJ databases">
        <title>Black Yeasts Isolated from many extreme environments.</title>
        <authorList>
            <person name="Coleine C."/>
            <person name="Stajich J.E."/>
            <person name="Selbmann L."/>
        </authorList>
    </citation>
    <scope>NUCLEOTIDE SEQUENCE [LARGE SCALE GENOMIC DNA]</scope>
    <source>
        <strain evidence="5 6">CCFEE 536</strain>
    </source>
</reference>
<dbReference type="Pfam" id="PF08621">
    <property type="entry name" value="RPAP1_N"/>
    <property type="match status" value="1"/>
</dbReference>
<organism evidence="5 6">
    <name type="scientific">Cryomyces antarcticus</name>
    <dbReference type="NCBI Taxonomy" id="329879"/>
    <lineage>
        <taxon>Eukaryota</taxon>
        <taxon>Fungi</taxon>
        <taxon>Dikarya</taxon>
        <taxon>Ascomycota</taxon>
        <taxon>Pezizomycotina</taxon>
        <taxon>Dothideomycetes</taxon>
        <taxon>Dothideomycetes incertae sedis</taxon>
        <taxon>Cryomyces</taxon>
    </lineage>
</organism>
<protein>
    <recommendedName>
        <fullName evidence="7">RNA polymerase II-associated protein 1 C-terminal domain-containing protein</fullName>
    </recommendedName>
</protein>
<gene>
    <name evidence="5" type="ORF">LTR16_001232</name>
</gene>
<dbReference type="PANTHER" id="PTHR21483:SF18">
    <property type="entry name" value="RNA POLYMERASE II-ASSOCIATED PROTEIN 1"/>
    <property type="match status" value="1"/>
</dbReference>
<evidence type="ECO:0000256" key="1">
    <source>
        <dbReference type="ARBA" id="ARBA00009953"/>
    </source>
</evidence>
<sequence>MAVQGERFHLALDSDDEHDDARASSHHASASPFNFVGDIQERAPAAPKPPVAPAVKSTLTGFPAHKKRSGVSRFKQQRSSEGYSGVNRLENEPSRIGRPASTFQQIATDTDGSTRFEDMERRRIDEENTQRLADMSSEEIEQERQELLAGLNPSLLEKLLKRANIDEGSNTSEDFPTTLPDIQNTKPSGPVATKKVTFHEPEESSPVLVVEPPVIEPDDQDGDSHLDKTSETTRPVPATLPPTESVHFPHPPQPPDLDPSSSTFLTDLHTKYFPSLPTDASKLAWMSPTPSSSSYSPTASALAPTSIRFAFTGALLPPRTAAAIPVTAGLHHHGDAPDAAGYTIPELALLARSSYPSQRCIAFQTLGRILYRLGKGEFGDSGDEGEGRVGVEDTMGELARGLWRCVEHEKVIDVLVAEAEGAGRHLSAKAYATEALWLWRLGGGRRWKAV</sequence>
<evidence type="ECO:0000259" key="4">
    <source>
        <dbReference type="Pfam" id="PF08621"/>
    </source>
</evidence>
<feature type="compositionally biased region" description="Basic and acidic residues" evidence="2">
    <location>
        <begin position="1"/>
        <end position="12"/>
    </location>
</feature>
<evidence type="ECO:0000313" key="5">
    <source>
        <dbReference type="EMBL" id="KAK5294442.1"/>
    </source>
</evidence>
<evidence type="ECO:0000313" key="6">
    <source>
        <dbReference type="Proteomes" id="UP001357485"/>
    </source>
</evidence>
<feature type="region of interest" description="Disordered" evidence="2">
    <location>
        <begin position="123"/>
        <end position="144"/>
    </location>
</feature>
<keyword evidence="6" id="KW-1185">Reference proteome</keyword>
<dbReference type="InterPro" id="IPR013930">
    <property type="entry name" value="RPAP1_N"/>
</dbReference>
<feature type="domain" description="RPAP1 N-terminal" evidence="4">
    <location>
        <begin position="122"/>
        <end position="167"/>
    </location>
</feature>
<name>A0ABR0M8Q3_9PEZI</name>
<evidence type="ECO:0000256" key="2">
    <source>
        <dbReference type="SAM" id="MobiDB-lite"/>
    </source>
</evidence>
<dbReference type="InterPro" id="IPR013929">
    <property type="entry name" value="RPAP1_C"/>
</dbReference>
<dbReference type="InterPro" id="IPR039913">
    <property type="entry name" value="RPAP1/Rba50"/>
</dbReference>
<feature type="region of interest" description="Disordered" evidence="2">
    <location>
        <begin position="1"/>
        <end position="100"/>
    </location>
</feature>
<dbReference type="PANTHER" id="PTHR21483">
    <property type="entry name" value="RNA POLYMERASE II-ASSOCIATED PROTEIN 1"/>
    <property type="match status" value="1"/>
</dbReference>